<accession>A0AAU8MIW7</accession>
<dbReference type="EMBL" id="PP965493">
    <property type="protein sequence ID" value="XCN99923.1"/>
    <property type="molecule type" value="Genomic_DNA"/>
</dbReference>
<proteinExistence type="predicted"/>
<sequence length="112" mass="12774">MDIDNKTLLNLITTLRKKEKEINEIKDTICHAILDENNISIGDRILLQHKTDSRKYFGEVTDATVVPIGDTVHKVLIIRPDNIFDDVRFSLGDYDLMGIFPLPTEKEDSSDT</sequence>
<name>A0AAU8MIW7_9CAUD</name>
<evidence type="ECO:0000313" key="1">
    <source>
        <dbReference type="EMBL" id="XCN99923.1"/>
    </source>
</evidence>
<protein>
    <submittedName>
        <fullName evidence="1">Uncharacterized protein</fullName>
    </submittedName>
</protein>
<organism evidence="1">
    <name type="scientific">Geladintestivirus 3</name>
    <dbReference type="NCBI Taxonomy" id="3233135"/>
    <lineage>
        <taxon>Viruses</taxon>
        <taxon>Duplodnaviria</taxon>
        <taxon>Heunggongvirae</taxon>
        <taxon>Uroviricota</taxon>
        <taxon>Caudoviricetes</taxon>
        <taxon>Crassvirales</taxon>
    </lineage>
</organism>
<reference evidence="1" key="1">
    <citation type="submission" date="2024-06" db="EMBL/GenBank/DDBJ databases">
        <title>Intestivirid acquisition increases across infancy in a wild primate population.</title>
        <authorList>
            <person name="Schneider-Creas I.A."/>
            <person name="Moya I.L."/>
            <person name="Chiou K.L."/>
            <person name="Baniel A."/>
            <person name="Azanaw Haile A."/>
            <person name="Kebede F."/>
            <person name="Abebe B."/>
            <person name="Snyder-Mackler N."/>
            <person name="Varsani A."/>
        </authorList>
    </citation>
    <scope>NUCLEOTIDE SEQUENCE</scope>
    <source>
        <strain evidence="1">Int_RNL_2017_0019_DDA</strain>
    </source>
</reference>